<dbReference type="InterPro" id="IPR015943">
    <property type="entry name" value="WD40/YVTN_repeat-like_dom_sf"/>
</dbReference>
<evidence type="ECO:0000313" key="2">
    <source>
        <dbReference type="Proteomes" id="UP000799118"/>
    </source>
</evidence>
<reference evidence="1" key="1">
    <citation type="journal article" date="2019" name="Environ. Microbiol.">
        <title>Fungal ecological strategies reflected in gene transcription - a case study of two litter decomposers.</title>
        <authorList>
            <person name="Barbi F."/>
            <person name="Kohler A."/>
            <person name="Barry K."/>
            <person name="Baskaran P."/>
            <person name="Daum C."/>
            <person name="Fauchery L."/>
            <person name="Ihrmark K."/>
            <person name="Kuo A."/>
            <person name="LaButti K."/>
            <person name="Lipzen A."/>
            <person name="Morin E."/>
            <person name="Grigoriev I.V."/>
            <person name="Henrissat B."/>
            <person name="Lindahl B."/>
            <person name="Martin F."/>
        </authorList>
    </citation>
    <scope>NUCLEOTIDE SEQUENCE</scope>
    <source>
        <strain evidence="1">JB14</strain>
    </source>
</reference>
<gene>
    <name evidence="1" type="ORF">BT96DRAFT_850938</name>
</gene>
<dbReference type="PANTHER" id="PTHR22806">
    <property type="entry name" value="NUCLEOPORIN NUP37 P37 -RELATED"/>
    <property type="match status" value="1"/>
</dbReference>
<dbReference type="InterPro" id="IPR036322">
    <property type="entry name" value="WD40_repeat_dom_sf"/>
</dbReference>
<evidence type="ECO:0008006" key="3">
    <source>
        <dbReference type="Google" id="ProtNLM"/>
    </source>
</evidence>
<sequence>MDFTHNSNNNIYVLVASHNEDASDLIAIGGENSVEILLVGEQQCRSVALFHIGTHITAIAWSPRSVSPSSSEDWAFQLAVAGADFGLHLLTKTSQTSEEIFHFGGGLSGHHGKVNGITFCGGTGPESFRYVATVSGKITRQPSYTDDKMLMVWDLTPHDTDTQLEVGSPDSRPQPTAYVIAYPHPLTSIDAHPSTTKELLVSDSRGTIYITDWRSDPGASAQESWRSSSILELTDPHALSEASVGLSLNLSGSVAWRRDSPDIIGSVYGSKFSLWDLSRLQGGKPFATSSSFSQGGHTFRWCPTYPEYFAISTQSPLKGAVVHVYSTSYIHANPTVFNISSRPHSVRDFDFLGTRGIPRLAVAVGRSVVIFPIGVES</sequence>
<evidence type="ECO:0000313" key="1">
    <source>
        <dbReference type="EMBL" id="KAE9406971.1"/>
    </source>
</evidence>
<keyword evidence="2" id="KW-1185">Reference proteome</keyword>
<dbReference type="SUPFAM" id="SSF50978">
    <property type="entry name" value="WD40 repeat-like"/>
    <property type="match status" value="1"/>
</dbReference>
<dbReference type="Gene3D" id="2.130.10.10">
    <property type="entry name" value="YVTN repeat-like/Quinoprotein amine dehydrogenase"/>
    <property type="match status" value="1"/>
</dbReference>
<dbReference type="PANTHER" id="PTHR22806:SF0">
    <property type="entry name" value="NUCLEOPORIN NUP37"/>
    <property type="match status" value="1"/>
</dbReference>
<dbReference type="InterPro" id="IPR037626">
    <property type="entry name" value="NUP37"/>
</dbReference>
<dbReference type="EMBL" id="ML769398">
    <property type="protein sequence ID" value="KAE9406971.1"/>
    <property type="molecule type" value="Genomic_DNA"/>
</dbReference>
<accession>A0A6A4I8S5</accession>
<proteinExistence type="predicted"/>
<dbReference type="GO" id="GO:0031080">
    <property type="term" value="C:nuclear pore outer ring"/>
    <property type="evidence" value="ECO:0007669"/>
    <property type="project" value="InterPro"/>
</dbReference>
<organism evidence="1 2">
    <name type="scientific">Gymnopus androsaceus JB14</name>
    <dbReference type="NCBI Taxonomy" id="1447944"/>
    <lineage>
        <taxon>Eukaryota</taxon>
        <taxon>Fungi</taxon>
        <taxon>Dikarya</taxon>
        <taxon>Basidiomycota</taxon>
        <taxon>Agaricomycotina</taxon>
        <taxon>Agaricomycetes</taxon>
        <taxon>Agaricomycetidae</taxon>
        <taxon>Agaricales</taxon>
        <taxon>Marasmiineae</taxon>
        <taxon>Omphalotaceae</taxon>
        <taxon>Gymnopus</taxon>
    </lineage>
</organism>
<dbReference type="AlphaFoldDB" id="A0A6A4I8S5"/>
<name>A0A6A4I8S5_9AGAR</name>
<dbReference type="Proteomes" id="UP000799118">
    <property type="component" value="Unassembled WGS sequence"/>
</dbReference>
<protein>
    <recommendedName>
        <fullName evidence="3">WD40 repeat-like protein</fullName>
    </recommendedName>
</protein>
<dbReference type="OrthoDB" id="340259at2759"/>